<dbReference type="Proteomes" id="UP000831701">
    <property type="component" value="Chromosome 22"/>
</dbReference>
<dbReference type="EMBL" id="CM041552">
    <property type="protein sequence ID" value="KAI3354514.1"/>
    <property type="molecule type" value="Genomic_DNA"/>
</dbReference>
<sequence>MSHREEASGKTQDTLERLCLSAGLGTPRGPPWKSWRKCLGYIHTHTFICMQTYSAACLLAIHPQRPPPDPHPRPLHPQVLGSLSLDMCEQPDVVTSPQTLNRPNISPLRFSRGNVLDGGEDREEVTLAFRTPGRRSVSLRLLYTRTASPTTLTPACFLLQSYFDKVTVLLNQFRKIPVEDRGGSAACHPPSRKIQISLGALWRTALSPRCIPGRCDASLRSRRSYERH</sequence>
<evidence type="ECO:0000313" key="1">
    <source>
        <dbReference type="EMBL" id="KAI3354514.1"/>
    </source>
</evidence>
<gene>
    <name evidence="1" type="ORF">L3Q82_019027</name>
</gene>
<organism evidence="1 2">
    <name type="scientific">Scortum barcoo</name>
    <name type="common">barcoo grunter</name>
    <dbReference type="NCBI Taxonomy" id="214431"/>
    <lineage>
        <taxon>Eukaryota</taxon>
        <taxon>Metazoa</taxon>
        <taxon>Chordata</taxon>
        <taxon>Craniata</taxon>
        <taxon>Vertebrata</taxon>
        <taxon>Euteleostomi</taxon>
        <taxon>Actinopterygii</taxon>
        <taxon>Neopterygii</taxon>
        <taxon>Teleostei</taxon>
        <taxon>Neoteleostei</taxon>
        <taxon>Acanthomorphata</taxon>
        <taxon>Eupercaria</taxon>
        <taxon>Centrarchiformes</taxon>
        <taxon>Terapontoidei</taxon>
        <taxon>Terapontidae</taxon>
        <taxon>Scortum</taxon>
    </lineage>
</organism>
<protein>
    <submittedName>
        <fullName evidence="1">Uncharacterized protein</fullName>
    </submittedName>
</protein>
<comment type="caution">
    <text evidence="1">The sequence shown here is derived from an EMBL/GenBank/DDBJ whole genome shotgun (WGS) entry which is preliminary data.</text>
</comment>
<name>A0ACB8VG24_9TELE</name>
<keyword evidence="2" id="KW-1185">Reference proteome</keyword>
<reference evidence="1" key="1">
    <citation type="submission" date="2022-04" db="EMBL/GenBank/DDBJ databases">
        <title>Jade perch genome.</title>
        <authorList>
            <person name="Chao B."/>
        </authorList>
    </citation>
    <scope>NUCLEOTIDE SEQUENCE</scope>
    <source>
        <strain evidence="1">CB-2022</strain>
    </source>
</reference>
<accession>A0ACB8VG24</accession>
<proteinExistence type="predicted"/>
<evidence type="ECO:0000313" key="2">
    <source>
        <dbReference type="Proteomes" id="UP000831701"/>
    </source>
</evidence>